<dbReference type="Pfam" id="PF25889">
    <property type="entry name" value="WHD_Fungal_DR"/>
    <property type="match status" value="1"/>
</dbReference>
<dbReference type="InterPro" id="IPR058855">
    <property type="entry name" value="RGS1/SST2-like_Fungal-DR"/>
</dbReference>
<dbReference type="AlphaFoldDB" id="A0A6A4HSE5"/>
<sequence>SSSHMMKITKRGRPFLKRNNTLDLFATLIVLLQLSSHKQFFRTFANSFSTCVVTFLV</sequence>
<dbReference type="EMBL" id="ML769467">
    <property type="protein sequence ID" value="KAE9399645.1"/>
    <property type="molecule type" value="Genomic_DNA"/>
</dbReference>
<keyword evidence="3" id="KW-1185">Reference proteome</keyword>
<evidence type="ECO:0000259" key="1">
    <source>
        <dbReference type="Pfam" id="PF25889"/>
    </source>
</evidence>
<dbReference type="Proteomes" id="UP000799118">
    <property type="component" value="Unassembled WGS sequence"/>
</dbReference>
<accession>A0A6A4HSE5</accession>
<dbReference type="OrthoDB" id="196547at2759"/>
<proteinExistence type="predicted"/>
<organism evidence="2 3">
    <name type="scientific">Gymnopus androsaceus JB14</name>
    <dbReference type="NCBI Taxonomy" id="1447944"/>
    <lineage>
        <taxon>Eukaryota</taxon>
        <taxon>Fungi</taxon>
        <taxon>Dikarya</taxon>
        <taxon>Basidiomycota</taxon>
        <taxon>Agaricomycotina</taxon>
        <taxon>Agaricomycetes</taxon>
        <taxon>Agaricomycetidae</taxon>
        <taxon>Agaricales</taxon>
        <taxon>Marasmiineae</taxon>
        <taxon>Omphalotaceae</taxon>
        <taxon>Gymnopus</taxon>
    </lineage>
</organism>
<feature type="domain" description="RGS1/SST2-like Fungal-Differentiation Regulator" evidence="1">
    <location>
        <begin position="21"/>
        <end position="50"/>
    </location>
</feature>
<name>A0A6A4HSE5_9AGAR</name>
<feature type="non-terminal residue" evidence="2">
    <location>
        <position position="1"/>
    </location>
</feature>
<evidence type="ECO:0000313" key="2">
    <source>
        <dbReference type="EMBL" id="KAE9399645.1"/>
    </source>
</evidence>
<evidence type="ECO:0000313" key="3">
    <source>
        <dbReference type="Proteomes" id="UP000799118"/>
    </source>
</evidence>
<gene>
    <name evidence="2" type="ORF">BT96DRAFT_820333</name>
</gene>
<protein>
    <recommendedName>
        <fullName evidence="1">RGS1/SST2-like Fungal-Differentiation Regulator domain-containing protein</fullName>
    </recommendedName>
</protein>
<reference evidence="2" key="1">
    <citation type="journal article" date="2019" name="Environ. Microbiol.">
        <title>Fungal ecological strategies reflected in gene transcription - a case study of two litter decomposers.</title>
        <authorList>
            <person name="Barbi F."/>
            <person name="Kohler A."/>
            <person name="Barry K."/>
            <person name="Baskaran P."/>
            <person name="Daum C."/>
            <person name="Fauchery L."/>
            <person name="Ihrmark K."/>
            <person name="Kuo A."/>
            <person name="LaButti K."/>
            <person name="Lipzen A."/>
            <person name="Morin E."/>
            <person name="Grigoriev I.V."/>
            <person name="Henrissat B."/>
            <person name="Lindahl B."/>
            <person name="Martin F."/>
        </authorList>
    </citation>
    <scope>NUCLEOTIDE SEQUENCE</scope>
    <source>
        <strain evidence="2">JB14</strain>
    </source>
</reference>